<proteinExistence type="predicted"/>
<keyword evidence="2" id="KW-1185">Reference proteome</keyword>
<reference evidence="1" key="2">
    <citation type="submission" date="2021-10" db="EMBL/GenBank/DDBJ databases">
        <title>Phylogenomics reveals ancestral predisposition of the termite-cultivated fungus Termitomyces towards a domesticated lifestyle.</title>
        <authorList>
            <person name="Auxier B."/>
            <person name="Grum-Grzhimaylo A."/>
            <person name="Cardenas M.E."/>
            <person name="Lodge J.D."/>
            <person name="Laessoe T."/>
            <person name="Pedersen O."/>
            <person name="Smith M.E."/>
            <person name="Kuyper T.W."/>
            <person name="Franco-Molano E.A."/>
            <person name="Baroni T.J."/>
            <person name="Aanen D.K."/>
        </authorList>
    </citation>
    <scope>NUCLEOTIDE SEQUENCE</scope>
    <source>
        <strain evidence="1">D49</strain>
    </source>
</reference>
<dbReference type="AlphaFoldDB" id="A0A9P7FX90"/>
<organism evidence="1 2">
    <name type="scientific">Sphagnurus paluster</name>
    <dbReference type="NCBI Taxonomy" id="117069"/>
    <lineage>
        <taxon>Eukaryota</taxon>
        <taxon>Fungi</taxon>
        <taxon>Dikarya</taxon>
        <taxon>Basidiomycota</taxon>
        <taxon>Agaricomycotina</taxon>
        <taxon>Agaricomycetes</taxon>
        <taxon>Agaricomycetidae</taxon>
        <taxon>Agaricales</taxon>
        <taxon>Tricholomatineae</taxon>
        <taxon>Lyophyllaceae</taxon>
        <taxon>Sphagnurus</taxon>
    </lineage>
</organism>
<dbReference type="Proteomes" id="UP000717328">
    <property type="component" value="Unassembled WGS sequence"/>
</dbReference>
<gene>
    <name evidence="1" type="ORF">H0H81_006336</name>
</gene>
<accession>A0A9P7FX90</accession>
<dbReference type="EMBL" id="JABCKI010005876">
    <property type="protein sequence ID" value="KAG5636940.1"/>
    <property type="molecule type" value="Genomic_DNA"/>
</dbReference>
<dbReference type="OrthoDB" id="198652at2759"/>
<protein>
    <submittedName>
        <fullName evidence="1">Uncharacterized protein</fullName>
    </submittedName>
</protein>
<evidence type="ECO:0000313" key="2">
    <source>
        <dbReference type="Proteomes" id="UP000717328"/>
    </source>
</evidence>
<evidence type="ECO:0000313" key="1">
    <source>
        <dbReference type="EMBL" id="KAG5636940.1"/>
    </source>
</evidence>
<name>A0A9P7FX90_9AGAR</name>
<reference evidence="1" key="1">
    <citation type="submission" date="2021-02" db="EMBL/GenBank/DDBJ databases">
        <authorList>
            <person name="Nieuwenhuis M."/>
            <person name="Van De Peppel L.J.J."/>
        </authorList>
    </citation>
    <scope>NUCLEOTIDE SEQUENCE</scope>
    <source>
        <strain evidence="1">D49</strain>
    </source>
</reference>
<comment type="caution">
    <text evidence="1">The sequence shown here is derived from an EMBL/GenBank/DDBJ whole genome shotgun (WGS) entry which is preliminary data.</text>
</comment>
<sequence length="112" mass="12499">MANRMRGAQDSEGLLTMALNCDYEDGGAVGKERDAARGWPCGPLAVWTTGVWEKEAVAMRWCEKKLVDVVSWWTTSKIRNPDTSPFVREVAETKAMQPSSILVGLIRRLTRS</sequence>